<reference evidence="3" key="1">
    <citation type="submission" date="2022-10" db="EMBL/GenBank/DDBJ databases">
        <authorList>
            <person name="Chen Y."/>
            <person name="Dougan E. K."/>
            <person name="Chan C."/>
            <person name="Rhodes N."/>
            <person name="Thang M."/>
        </authorList>
    </citation>
    <scope>NUCLEOTIDE SEQUENCE</scope>
</reference>
<name>A0A9P1CA66_9DINO</name>
<proteinExistence type="predicted"/>
<dbReference type="EMBL" id="CAMXCT020006257">
    <property type="protein sequence ID" value="CAL1167641.1"/>
    <property type="molecule type" value="Genomic_DNA"/>
</dbReference>
<dbReference type="EMBL" id="CAMXCT020000057">
    <property type="protein sequence ID" value="CAL1126533.1"/>
    <property type="molecule type" value="Genomic_DNA"/>
</dbReference>
<protein>
    <submittedName>
        <fullName evidence="3">Uncharacterized protein</fullName>
    </submittedName>
</protein>
<evidence type="ECO:0000256" key="1">
    <source>
        <dbReference type="SAM" id="MobiDB-lite"/>
    </source>
</evidence>
<evidence type="ECO:0000313" key="5">
    <source>
        <dbReference type="EMBL" id="CAL1126533.1"/>
    </source>
</evidence>
<keyword evidence="6" id="KW-1185">Reference proteome</keyword>
<reference evidence="5" key="2">
    <citation type="submission" date="2024-04" db="EMBL/GenBank/DDBJ databases">
        <authorList>
            <person name="Chen Y."/>
            <person name="Shah S."/>
            <person name="Dougan E. K."/>
            <person name="Thang M."/>
            <person name="Chan C."/>
        </authorList>
    </citation>
    <scope>NUCLEOTIDE SEQUENCE [LARGE SCALE GENOMIC DNA]</scope>
</reference>
<dbReference type="EMBL" id="CAMXCT030000057">
    <property type="protein sequence ID" value="CAL4760470.1"/>
    <property type="molecule type" value="Genomic_DNA"/>
</dbReference>
<sequence>MAAQSTLKKPAAQQKAGMKRPAAHEKEEKPPKTHKKNGKDKEEEEEDDEIVEPLPLTEEALQSHNKFLSEMSKHKDMSQTQFDKTLATLPSRTAERLWKAFEACRKETGSDGQYKEASSGCGQQKKKRALLRGWCMDKGKIGDCYRKMLTTVRVVAKQGVEEKWITKAEALQKWGAEELKDRLQKGTIKARRNPLDRDYWEFQAIVEKKSNMAEKNRETQYGSAWQKVDHKKMAAIEAVAVDEVHSSDMEMGHGGESDEEDEDGLDPELKKMLNIKDAKHEKERKAPKENAWEAASKVGDEDGAVSIKSKVLKFKAELSKDAATVELKAHELKSQNPAEKTMVKDSLKAAEHGQRTCEKLDKMAKGKCVRSEAAKLLQVAYKALTDLKAAKAKLFKALKAE</sequence>
<comment type="caution">
    <text evidence="3">The sequence shown here is derived from an EMBL/GenBank/DDBJ whole genome shotgun (WGS) entry which is preliminary data.</text>
</comment>
<dbReference type="EMBL" id="CAMXCT010000057">
    <property type="protein sequence ID" value="CAI3973158.1"/>
    <property type="molecule type" value="Genomic_DNA"/>
</dbReference>
<feature type="region of interest" description="Disordered" evidence="1">
    <location>
        <begin position="1"/>
        <end position="78"/>
    </location>
</feature>
<accession>A0A9P1CA66</accession>
<dbReference type="EMBL" id="CAMXCT010006257">
    <property type="protein sequence ID" value="CAI4014266.1"/>
    <property type="molecule type" value="Genomic_DNA"/>
</dbReference>
<feature type="compositionally biased region" description="Basic and acidic residues" evidence="1">
    <location>
        <begin position="267"/>
        <end position="291"/>
    </location>
</feature>
<evidence type="ECO:0000313" key="4">
    <source>
        <dbReference type="EMBL" id="CAI4014266.1"/>
    </source>
</evidence>
<evidence type="ECO:0000313" key="2">
    <source>
        <dbReference type="EMBL" id="CAI3973158.1"/>
    </source>
</evidence>
<evidence type="ECO:0000313" key="3">
    <source>
        <dbReference type="EMBL" id="CAI3986561.1"/>
    </source>
</evidence>
<feature type="compositionally biased region" description="Acidic residues" evidence="1">
    <location>
        <begin position="257"/>
        <end position="266"/>
    </location>
</feature>
<dbReference type="EMBL" id="CAMXCT030001092">
    <property type="protein sequence ID" value="CAL4773873.1"/>
    <property type="molecule type" value="Genomic_DNA"/>
</dbReference>
<dbReference type="EMBL" id="CAMXCT030006257">
    <property type="protein sequence ID" value="CAL4801578.1"/>
    <property type="molecule type" value="Genomic_DNA"/>
</dbReference>
<organism evidence="3">
    <name type="scientific">Cladocopium goreaui</name>
    <dbReference type="NCBI Taxonomy" id="2562237"/>
    <lineage>
        <taxon>Eukaryota</taxon>
        <taxon>Sar</taxon>
        <taxon>Alveolata</taxon>
        <taxon>Dinophyceae</taxon>
        <taxon>Suessiales</taxon>
        <taxon>Symbiodiniaceae</taxon>
        <taxon>Cladocopium</taxon>
    </lineage>
</organism>
<dbReference type="EMBL" id="CAMXCT010001092">
    <property type="protein sequence ID" value="CAI3986561.1"/>
    <property type="molecule type" value="Genomic_DNA"/>
</dbReference>
<gene>
    <name evidence="3" type="ORF">C1SCF055_LOCUS13905</name>
    <name evidence="2" type="ORF">C1SCF055_LOCUS1681</name>
    <name evidence="4" type="ORF">C1SCF055_LOCUS39178</name>
</gene>
<feature type="compositionally biased region" description="Basic and acidic residues" evidence="1">
    <location>
        <begin position="22"/>
        <end position="31"/>
    </location>
</feature>
<feature type="region of interest" description="Disordered" evidence="1">
    <location>
        <begin position="242"/>
        <end position="299"/>
    </location>
</feature>
<dbReference type="Proteomes" id="UP001152797">
    <property type="component" value="Unassembled WGS sequence"/>
</dbReference>
<evidence type="ECO:0000313" key="6">
    <source>
        <dbReference type="Proteomes" id="UP001152797"/>
    </source>
</evidence>
<feature type="compositionally biased region" description="Basic and acidic residues" evidence="1">
    <location>
        <begin position="242"/>
        <end position="256"/>
    </location>
</feature>
<feature type="compositionally biased region" description="Acidic residues" evidence="1">
    <location>
        <begin position="42"/>
        <end position="51"/>
    </location>
</feature>
<dbReference type="EMBL" id="CAMXCT020001092">
    <property type="protein sequence ID" value="CAL1139936.1"/>
    <property type="molecule type" value="Genomic_DNA"/>
</dbReference>
<dbReference type="AlphaFoldDB" id="A0A9P1CA66"/>